<reference evidence="2 3" key="1">
    <citation type="submission" date="2015-11" db="EMBL/GenBank/DDBJ databases">
        <title>Description and complete genome sequence of a novel strain predominating in hypersaline microbial mats and representing a new family of the Bacteriodetes phylum.</title>
        <authorList>
            <person name="Spring S."/>
            <person name="Bunk B."/>
            <person name="Sproer C."/>
            <person name="Klenk H.-P."/>
        </authorList>
    </citation>
    <scope>NUCLEOTIDE SEQUENCE [LARGE SCALE GENOMIC DNA]</scope>
    <source>
        <strain evidence="2 3">L21-Spi-D4</strain>
    </source>
</reference>
<accession>A0A0S2I481</accession>
<organism evidence="2 3">
    <name type="scientific">Salinivirga cyanobacteriivorans</name>
    <dbReference type="NCBI Taxonomy" id="1307839"/>
    <lineage>
        <taxon>Bacteria</taxon>
        <taxon>Pseudomonadati</taxon>
        <taxon>Bacteroidota</taxon>
        <taxon>Bacteroidia</taxon>
        <taxon>Bacteroidales</taxon>
        <taxon>Salinivirgaceae</taxon>
        <taxon>Salinivirga</taxon>
    </lineage>
</organism>
<keyword evidence="3" id="KW-1185">Reference proteome</keyword>
<protein>
    <submittedName>
        <fullName evidence="2">Uncharacterized protein</fullName>
    </submittedName>
</protein>
<evidence type="ECO:0000256" key="1">
    <source>
        <dbReference type="SAM" id="Phobius"/>
    </source>
</evidence>
<dbReference type="KEGG" id="blq:L21SP5_03384"/>
<evidence type="ECO:0000313" key="2">
    <source>
        <dbReference type="EMBL" id="ALO16997.1"/>
    </source>
</evidence>
<sequence>MSEIAQFEFNLKDMLKIKFLIIAAFIMSSLGSFSLYGQIGEEIRSYVDSSEIVLKNGRRLLLNSLREHNYDKAGEVYLYLLKEMDDKPYDAFNYEELLYINMILGNWSIFADKAKNFKVFIQNSTYPETYPLIDPLYRIMHNRHDQILKSLNNAKIDAQGRKVADLFLHLIKQQQTDKAYDEMYRKFMRQYPRSAYNNFLTLYLPRPSLYLSWSWSIGAHTMATTGSLERYFPSGVGGFMAMDLNYRKLYTSLFVGFATLDLKKEFIEPLLGVDTEFNKGENFSYGQVDIKGGYFILRNDRFHLAPFFNLGGAWLQSTRFDPEDGNDPDIYLFNTFKYGPGLHAEVKLGEWNYHGGYMGRVPAKHYVSVKFEAVYNFLNKAESTKFNGDIYNVNLGLVWGFGHF</sequence>
<keyword evidence="1" id="KW-0812">Transmembrane</keyword>
<keyword evidence="1" id="KW-0472">Membrane</keyword>
<feature type="transmembrane region" description="Helical" evidence="1">
    <location>
        <begin position="20"/>
        <end position="39"/>
    </location>
</feature>
<keyword evidence="1" id="KW-1133">Transmembrane helix</keyword>
<dbReference type="EMBL" id="CP013118">
    <property type="protein sequence ID" value="ALO16997.1"/>
    <property type="molecule type" value="Genomic_DNA"/>
</dbReference>
<dbReference type="AlphaFoldDB" id="A0A0S2I481"/>
<gene>
    <name evidence="2" type="ORF">L21SP5_03384</name>
</gene>
<name>A0A0S2I481_9BACT</name>
<evidence type="ECO:0000313" key="3">
    <source>
        <dbReference type="Proteomes" id="UP000064893"/>
    </source>
</evidence>
<dbReference type="Proteomes" id="UP000064893">
    <property type="component" value="Chromosome"/>
</dbReference>
<proteinExistence type="predicted"/>